<sequence>MRDQSATATCSQDWTMLFAPCGECNEEEEMTNWVDACAADEIDQEDVVRFDHAGRTFAIYRSPDDEYFATDGLCTHEKIHLADGLVMNDTIECPKHNGRFSYKTGEARGAPVCINLKTYPVKVEGDRIMIGISA</sequence>
<keyword evidence="9" id="KW-1185">Reference proteome</keyword>
<keyword evidence="8" id="KW-0223">Dioxygenase</keyword>
<dbReference type="CDD" id="cd03528">
    <property type="entry name" value="Rieske_RO_ferredoxin"/>
    <property type="match status" value="1"/>
</dbReference>
<keyword evidence="1" id="KW-0001">2Fe-2S</keyword>
<evidence type="ECO:0000256" key="4">
    <source>
        <dbReference type="ARBA" id="ARBA00023014"/>
    </source>
</evidence>
<dbReference type="Pfam" id="PF00355">
    <property type="entry name" value="Rieske"/>
    <property type="match status" value="1"/>
</dbReference>
<evidence type="ECO:0000256" key="6">
    <source>
        <dbReference type="ARBA" id="ARBA00038001"/>
    </source>
</evidence>
<evidence type="ECO:0000313" key="8">
    <source>
        <dbReference type="EMBL" id="SCB26376.1"/>
    </source>
</evidence>
<dbReference type="Proteomes" id="UP000186228">
    <property type="component" value="Unassembled WGS sequence"/>
</dbReference>
<dbReference type="PANTHER" id="PTHR21496">
    <property type="entry name" value="FERREDOXIN-RELATED"/>
    <property type="match status" value="1"/>
</dbReference>
<evidence type="ECO:0000256" key="1">
    <source>
        <dbReference type="ARBA" id="ARBA00022714"/>
    </source>
</evidence>
<evidence type="ECO:0000256" key="5">
    <source>
        <dbReference type="ARBA" id="ARBA00034078"/>
    </source>
</evidence>
<gene>
    <name evidence="8" type="ORF">GA0061100_105513</name>
</gene>
<comment type="similarity">
    <text evidence="6">Belongs to the bacterial ring-hydroxylating dioxygenase ferredoxin component family.</text>
</comment>
<keyword evidence="2" id="KW-0479">Metal-binding</keyword>
<evidence type="ECO:0000256" key="3">
    <source>
        <dbReference type="ARBA" id="ARBA00023004"/>
    </source>
</evidence>
<keyword evidence="3" id="KW-0408">Iron</keyword>
<dbReference type="NCBIfam" id="TIGR02377">
    <property type="entry name" value="MocE_fam_FeS"/>
    <property type="match status" value="1"/>
</dbReference>
<protein>
    <submittedName>
        <fullName evidence="8">3-phenylpropionate/trans-cinnamate dioxygenase ferredoxin subunit</fullName>
    </submittedName>
</protein>
<dbReference type="Gene3D" id="2.102.10.10">
    <property type="entry name" value="Rieske [2Fe-2S] iron-sulphur domain"/>
    <property type="match status" value="1"/>
</dbReference>
<dbReference type="InterPro" id="IPR012747">
    <property type="entry name" value="MocE_2FeS"/>
</dbReference>
<reference evidence="9" key="1">
    <citation type="submission" date="2016-08" db="EMBL/GenBank/DDBJ databases">
        <authorList>
            <person name="Varghese N."/>
            <person name="Submissions Spin"/>
        </authorList>
    </citation>
    <scope>NUCLEOTIDE SEQUENCE [LARGE SCALE GENOMIC DNA]</scope>
    <source>
        <strain evidence="9">CCBAU 57015</strain>
    </source>
</reference>
<dbReference type="PANTHER" id="PTHR21496:SF0">
    <property type="entry name" value="RIESKE DOMAIN-CONTAINING PROTEIN"/>
    <property type="match status" value="1"/>
</dbReference>
<evidence type="ECO:0000259" key="7">
    <source>
        <dbReference type="PROSITE" id="PS51296"/>
    </source>
</evidence>
<dbReference type="InterPro" id="IPR036922">
    <property type="entry name" value="Rieske_2Fe-2S_sf"/>
</dbReference>
<keyword evidence="4" id="KW-0411">Iron-sulfur</keyword>
<evidence type="ECO:0000313" key="9">
    <source>
        <dbReference type="Proteomes" id="UP000186228"/>
    </source>
</evidence>
<accession>A0A1C3VF33</accession>
<comment type="cofactor">
    <cofactor evidence="5">
        <name>[2Fe-2S] cluster</name>
        <dbReference type="ChEBI" id="CHEBI:190135"/>
    </cofactor>
</comment>
<dbReference type="PROSITE" id="PS51296">
    <property type="entry name" value="RIESKE"/>
    <property type="match status" value="1"/>
</dbReference>
<dbReference type="GO" id="GO:0051213">
    <property type="term" value="F:dioxygenase activity"/>
    <property type="evidence" value="ECO:0007669"/>
    <property type="project" value="UniProtKB-KW"/>
</dbReference>
<name>A0A1C3VF33_9HYPH</name>
<keyword evidence="8" id="KW-0560">Oxidoreductase</keyword>
<dbReference type="STRING" id="52131.GA0061100_105513"/>
<evidence type="ECO:0000256" key="2">
    <source>
        <dbReference type="ARBA" id="ARBA00022723"/>
    </source>
</evidence>
<dbReference type="SUPFAM" id="SSF50022">
    <property type="entry name" value="ISP domain"/>
    <property type="match status" value="1"/>
</dbReference>
<dbReference type="InterPro" id="IPR017941">
    <property type="entry name" value="Rieske_2Fe-2S"/>
</dbReference>
<feature type="domain" description="Rieske" evidence="7">
    <location>
        <begin position="33"/>
        <end position="130"/>
    </location>
</feature>
<dbReference type="GO" id="GO:0051537">
    <property type="term" value="F:2 iron, 2 sulfur cluster binding"/>
    <property type="evidence" value="ECO:0007669"/>
    <property type="project" value="UniProtKB-KW"/>
</dbReference>
<proteinExistence type="inferred from homology"/>
<dbReference type="EMBL" id="FMAC01000005">
    <property type="protein sequence ID" value="SCB26376.1"/>
    <property type="molecule type" value="Genomic_DNA"/>
</dbReference>
<organism evidence="8 9">
    <name type="scientific">Rhizobium hainanense</name>
    <dbReference type="NCBI Taxonomy" id="52131"/>
    <lineage>
        <taxon>Bacteria</taxon>
        <taxon>Pseudomonadati</taxon>
        <taxon>Pseudomonadota</taxon>
        <taxon>Alphaproteobacteria</taxon>
        <taxon>Hyphomicrobiales</taxon>
        <taxon>Rhizobiaceae</taxon>
        <taxon>Rhizobium/Agrobacterium group</taxon>
        <taxon>Rhizobium</taxon>
    </lineage>
</organism>
<dbReference type="GO" id="GO:0046872">
    <property type="term" value="F:metal ion binding"/>
    <property type="evidence" value="ECO:0007669"/>
    <property type="project" value="UniProtKB-KW"/>
</dbReference>
<dbReference type="AlphaFoldDB" id="A0A1C3VF33"/>